<evidence type="ECO:0000313" key="1">
    <source>
        <dbReference type="EMBL" id="ALM76364.1"/>
    </source>
</evidence>
<dbReference type="Proteomes" id="UP000066042">
    <property type="component" value="Chromosome"/>
</dbReference>
<accession>A0A0S1XF07</accession>
<protein>
    <submittedName>
        <fullName evidence="1">Uncharacterized protein</fullName>
    </submittedName>
</protein>
<proteinExistence type="predicted"/>
<dbReference type="EMBL" id="CP013050">
    <property type="protein sequence ID" value="ALM76364.1"/>
    <property type="molecule type" value="Genomic_DNA"/>
</dbReference>
<dbReference type="STRING" id="55802.TBCH5v1_2473"/>
<evidence type="ECO:0000313" key="2">
    <source>
        <dbReference type="Proteomes" id="UP000066042"/>
    </source>
</evidence>
<dbReference type="AlphaFoldDB" id="A0A0S1XF07"/>
<reference evidence="1 2" key="1">
    <citation type="journal article" date="2016" name="Genome Announc.">
        <title>Complete genome sequence of the hyperthermophilic and piezophilic archaeon Thermococcus barophilus Ch5, capable of growth at the expense of hydrogenogenesis from carbon monoxide and formate.</title>
        <authorList>
            <person name="Oger P."/>
            <person name="Sokolova T.G."/>
            <person name="Kozhevnikova D.A."/>
            <person name="Taranov E.A."/>
            <person name="Vannier P."/>
            <person name="Lee H.S."/>
            <person name="Kwon K.K."/>
            <person name="Kang S.G."/>
            <person name="Lee J.H."/>
            <person name="Bonch-Osmolovskaya E.A."/>
            <person name="Lebedinsky A.V."/>
        </authorList>
    </citation>
    <scope>NUCLEOTIDE SEQUENCE [LARGE SCALE GENOMIC DNA]</scope>
    <source>
        <strain evidence="2">Ch5</strain>
    </source>
</reference>
<name>A0A0S1XF07_THEBA</name>
<dbReference type="RefSeq" id="WP_056934760.1">
    <property type="nucleotide sequence ID" value="NZ_CP013050.1"/>
</dbReference>
<dbReference type="GeneID" id="26137687"/>
<sequence>MEVVISKKDLKTYEKLKLISEIVPIRERIKMFERKYNCSLEEFEKRLKEGEEDFEAWDDYIEWKAYVKTFKELKKKLKEIENAQGVRIA</sequence>
<gene>
    <name evidence="1" type="ORF">TBCH5v1_2473</name>
</gene>
<organism evidence="1 2">
    <name type="scientific">Thermococcus barophilus</name>
    <dbReference type="NCBI Taxonomy" id="55802"/>
    <lineage>
        <taxon>Archaea</taxon>
        <taxon>Methanobacteriati</taxon>
        <taxon>Methanobacteriota</taxon>
        <taxon>Thermococci</taxon>
        <taxon>Thermococcales</taxon>
        <taxon>Thermococcaceae</taxon>
        <taxon>Thermococcus</taxon>
    </lineage>
</organism>
<dbReference type="PATRIC" id="fig|55802.8.peg.2459"/>